<evidence type="ECO:0000313" key="8">
    <source>
        <dbReference type="EMBL" id="KJK35181.1"/>
    </source>
</evidence>
<protein>
    <recommendedName>
        <fullName evidence="6">Mutator family transposase</fullName>
    </recommendedName>
</protein>
<comment type="caution">
    <text evidence="8">The sequence shown here is derived from an EMBL/GenBank/DDBJ whole genome shotgun (WGS) entry which is preliminary data.</text>
</comment>
<name>A0A0M2GDE3_9ACTN</name>
<dbReference type="PANTHER" id="PTHR33217:SF8">
    <property type="entry name" value="MUTATOR FAMILY TRANSPOSASE"/>
    <property type="match status" value="1"/>
</dbReference>
<dbReference type="EMBL" id="JYJH01000033">
    <property type="protein sequence ID" value="KJK35181.1"/>
    <property type="molecule type" value="Genomic_DNA"/>
</dbReference>
<evidence type="ECO:0000256" key="1">
    <source>
        <dbReference type="ARBA" id="ARBA00002190"/>
    </source>
</evidence>
<comment type="similarity">
    <text evidence="2 6">Belongs to the transposase mutator family.</text>
</comment>
<evidence type="ECO:0000256" key="6">
    <source>
        <dbReference type="RuleBase" id="RU365089"/>
    </source>
</evidence>
<evidence type="ECO:0000313" key="9">
    <source>
        <dbReference type="Proteomes" id="UP000034786"/>
    </source>
</evidence>
<proteinExistence type="inferred from homology"/>
<evidence type="ECO:0000256" key="5">
    <source>
        <dbReference type="ARBA" id="ARBA00023172"/>
    </source>
</evidence>
<keyword evidence="9" id="KW-1185">Reference proteome</keyword>
<gene>
    <name evidence="8" type="ORF">UK15_32455</name>
</gene>
<evidence type="ECO:0000256" key="7">
    <source>
        <dbReference type="SAM" id="MobiDB-lite"/>
    </source>
</evidence>
<keyword evidence="5 6" id="KW-0233">DNA recombination</keyword>
<dbReference type="Proteomes" id="UP000034786">
    <property type="component" value="Unassembled WGS sequence"/>
</dbReference>
<dbReference type="GO" id="GO:0004803">
    <property type="term" value="F:transposase activity"/>
    <property type="evidence" value="ECO:0007669"/>
    <property type="project" value="UniProtKB-UniRule"/>
</dbReference>
<comment type="function">
    <text evidence="1 6">Required for the transposition of the insertion element.</text>
</comment>
<evidence type="ECO:0000256" key="3">
    <source>
        <dbReference type="ARBA" id="ARBA00022578"/>
    </source>
</evidence>
<dbReference type="InterPro" id="IPR001207">
    <property type="entry name" value="Transposase_mutator"/>
</dbReference>
<dbReference type="AlphaFoldDB" id="A0A0M2GDE3"/>
<dbReference type="Pfam" id="PF00872">
    <property type="entry name" value="Transposase_mut"/>
    <property type="match status" value="1"/>
</dbReference>
<dbReference type="GO" id="GO:0006313">
    <property type="term" value="P:DNA transposition"/>
    <property type="evidence" value="ECO:0007669"/>
    <property type="project" value="UniProtKB-UniRule"/>
</dbReference>
<organism evidence="8 9">
    <name type="scientific">Streptomyces variegatus</name>
    <dbReference type="NCBI Taxonomy" id="284040"/>
    <lineage>
        <taxon>Bacteria</taxon>
        <taxon>Bacillati</taxon>
        <taxon>Actinomycetota</taxon>
        <taxon>Actinomycetes</taxon>
        <taxon>Kitasatosporales</taxon>
        <taxon>Streptomycetaceae</taxon>
        <taxon>Streptomyces</taxon>
    </lineage>
</organism>
<evidence type="ECO:0000256" key="4">
    <source>
        <dbReference type="ARBA" id="ARBA00023125"/>
    </source>
</evidence>
<dbReference type="GO" id="GO:0003677">
    <property type="term" value="F:DNA binding"/>
    <property type="evidence" value="ECO:0007669"/>
    <property type="project" value="UniProtKB-UniRule"/>
</dbReference>
<keyword evidence="3 6" id="KW-0815">Transposition</keyword>
<keyword evidence="6" id="KW-0814">Transposable element</keyword>
<dbReference type="STRING" id="284040.UK15_32455"/>
<feature type="region of interest" description="Disordered" evidence="7">
    <location>
        <begin position="89"/>
        <end position="112"/>
    </location>
</feature>
<evidence type="ECO:0000256" key="2">
    <source>
        <dbReference type="ARBA" id="ARBA00010961"/>
    </source>
</evidence>
<keyword evidence="4 6" id="KW-0238">DNA-binding</keyword>
<accession>A0A0M2GDE3</accession>
<sequence>MIDGMNEWQNRPLHLVYPVLFIDCVHVKLRDGQVENRPIYVVLAVTDEGTREILGLGPATPGSPLVSWAHSVSAAAWAATCSLARRAVSPSSAAGPSDRLALVQATQGQQRG</sequence>
<dbReference type="PATRIC" id="fig|284040.3.peg.5314"/>
<reference evidence="9" key="1">
    <citation type="submission" date="2015-02" db="EMBL/GenBank/DDBJ databases">
        <authorList>
            <person name="Ju K.-S."/>
            <person name="Doroghazi J.R."/>
            <person name="Metcalf W."/>
        </authorList>
    </citation>
    <scope>NUCLEOTIDE SEQUENCE [LARGE SCALE GENOMIC DNA]</scope>
    <source>
        <strain evidence="9">NRRL B-16380</strain>
    </source>
</reference>
<dbReference type="PANTHER" id="PTHR33217">
    <property type="entry name" value="TRANSPOSASE FOR INSERTION SEQUENCE ELEMENT IS1081"/>
    <property type="match status" value="1"/>
</dbReference>